<dbReference type="Proteomes" id="UP001497623">
    <property type="component" value="Unassembled WGS sequence"/>
</dbReference>
<evidence type="ECO:0000313" key="3">
    <source>
        <dbReference type="EMBL" id="CAL4113538.1"/>
    </source>
</evidence>
<comment type="cofactor">
    <cofactor evidence="1">
        <name>Mg(2+)</name>
        <dbReference type="ChEBI" id="CHEBI:18420"/>
    </cofactor>
</comment>
<dbReference type="PANTHER" id="PTHR47642">
    <property type="entry name" value="ATP-DEPENDENT DNA HELICASE"/>
    <property type="match status" value="1"/>
</dbReference>
<dbReference type="InterPro" id="IPR027417">
    <property type="entry name" value="P-loop_NTPase"/>
</dbReference>
<comment type="caution">
    <text evidence="3">The sequence shown here is derived from an EMBL/GenBank/DDBJ whole genome shotgun (WGS) entry which is preliminary data.</text>
</comment>
<dbReference type="GO" id="GO:0043139">
    <property type="term" value="F:5'-3' DNA helicase activity"/>
    <property type="evidence" value="ECO:0007669"/>
    <property type="project" value="UniProtKB-EC"/>
</dbReference>
<keyword evidence="4" id="KW-1185">Reference proteome</keyword>
<dbReference type="Gene3D" id="3.40.50.300">
    <property type="entry name" value="P-loop containing nucleotide triphosphate hydrolases"/>
    <property type="match status" value="1"/>
</dbReference>
<comment type="similarity">
    <text evidence="1">Belongs to the helicase family.</text>
</comment>
<dbReference type="GO" id="GO:0016787">
    <property type="term" value="F:hydrolase activity"/>
    <property type="evidence" value="ECO:0007669"/>
    <property type="project" value="UniProtKB-KW"/>
</dbReference>
<name>A0AAV2R7G2_MEGNR</name>
<dbReference type="InterPro" id="IPR051055">
    <property type="entry name" value="PIF1_helicase"/>
</dbReference>
<proteinExistence type="inferred from homology"/>
<dbReference type="GO" id="GO:0006281">
    <property type="term" value="P:DNA repair"/>
    <property type="evidence" value="ECO:0007669"/>
    <property type="project" value="UniProtKB-KW"/>
</dbReference>
<dbReference type="Pfam" id="PF05970">
    <property type="entry name" value="PIF1"/>
    <property type="match status" value="1"/>
</dbReference>
<organism evidence="3 4">
    <name type="scientific">Meganyctiphanes norvegica</name>
    <name type="common">Northern krill</name>
    <name type="synonym">Thysanopoda norvegica</name>
    <dbReference type="NCBI Taxonomy" id="48144"/>
    <lineage>
        <taxon>Eukaryota</taxon>
        <taxon>Metazoa</taxon>
        <taxon>Ecdysozoa</taxon>
        <taxon>Arthropoda</taxon>
        <taxon>Crustacea</taxon>
        <taxon>Multicrustacea</taxon>
        <taxon>Malacostraca</taxon>
        <taxon>Eumalacostraca</taxon>
        <taxon>Eucarida</taxon>
        <taxon>Euphausiacea</taxon>
        <taxon>Euphausiidae</taxon>
        <taxon>Meganyctiphanes</taxon>
    </lineage>
</organism>
<keyword evidence="1" id="KW-0547">Nucleotide-binding</keyword>
<dbReference type="InterPro" id="IPR010285">
    <property type="entry name" value="DNA_helicase_pif1-like_DEAD"/>
</dbReference>
<keyword evidence="1" id="KW-0378">Hydrolase</keyword>
<accession>A0AAV2R7G2</accession>
<evidence type="ECO:0000313" key="4">
    <source>
        <dbReference type="Proteomes" id="UP001497623"/>
    </source>
</evidence>
<comment type="catalytic activity">
    <reaction evidence="1">
        <text>ATP + H2O = ADP + phosphate + H(+)</text>
        <dbReference type="Rhea" id="RHEA:13065"/>
        <dbReference type="ChEBI" id="CHEBI:15377"/>
        <dbReference type="ChEBI" id="CHEBI:15378"/>
        <dbReference type="ChEBI" id="CHEBI:30616"/>
        <dbReference type="ChEBI" id="CHEBI:43474"/>
        <dbReference type="ChEBI" id="CHEBI:456216"/>
        <dbReference type="EC" id="5.6.2.3"/>
    </reaction>
</comment>
<keyword evidence="1" id="KW-0233">DNA recombination</keyword>
<dbReference type="AlphaFoldDB" id="A0AAV2R7G2"/>
<dbReference type="GO" id="GO:0005524">
    <property type="term" value="F:ATP binding"/>
    <property type="evidence" value="ECO:0007669"/>
    <property type="project" value="UniProtKB-KW"/>
</dbReference>
<dbReference type="EC" id="5.6.2.3" evidence="1"/>
<dbReference type="GO" id="GO:0000723">
    <property type="term" value="P:telomere maintenance"/>
    <property type="evidence" value="ECO:0007669"/>
    <property type="project" value="InterPro"/>
</dbReference>
<gene>
    <name evidence="3" type="ORF">MNOR_LOCUS20143</name>
</gene>
<keyword evidence="1" id="KW-0234">DNA repair</keyword>
<keyword evidence="1" id="KW-0227">DNA damage</keyword>
<feature type="domain" description="DNA helicase Pif1-like DEAD-box helicase" evidence="2">
    <location>
        <begin position="8"/>
        <end position="206"/>
    </location>
</feature>
<feature type="non-terminal residue" evidence="3">
    <location>
        <position position="327"/>
    </location>
</feature>
<keyword evidence="1" id="KW-0347">Helicase</keyword>
<dbReference type="SUPFAM" id="SSF52540">
    <property type="entry name" value="P-loop containing nucleoside triphosphate hydrolases"/>
    <property type="match status" value="2"/>
</dbReference>
<dbReference type="PANTHER" id="PTHR47642:SF6">
    <property type="entry name" value="ATP-DEPENDENT DNA HELICASE"/>
    <property type="match status" value="1"/>
</dbReference>
<keyword evidence="1" id="KW-0067">ATP-binding</keyword>
<reference evidence="3 4" key="1">
    <citation type="submission" date="2024-05" db="EMBL/GenBank/DDBJ databases">
        <authorList>
            <person name="Wallberg A."/>
        </authorList>
    </citation>
    <scope>NUCLEOTIDE SEQUENCE [LARGE SCALE GENOMIC DNA]</scope>
</reference>
<protein>
    <recommendedName>
        <fullName evidence="1">ATP-dependent DNA helicase</fullName>
        <ecNumber evidence="1">5.6.2.3</ecNumber>
    </recommendedName>
</protein>
<evidence type="ECO:0000259" key="2">
    <source>
        <dbReference type="Pfam" id="PF05970"/>
    </source>
</evidence>
<evidence type="ECO:0000256" key="1">
    <source>
        <dbReference type="RuleBase" id="RU363044"/>
    </source>
</evidence>
<sequence length="327" mass="36758">MILDPYNTKPIYLNISGRAGCGKTYFINCVSDYATEKGGHNFMLKAAPTGGAAFMIGGNTLHSLFKLPLLSSTEKDLPDLNQQSLKELQDLFQNCKLLVIDEKSMVGLYMFYAIDKRLREIKCTCPNIAFGGISVIIMGDFAQLPPVGDRPLYTGDLKDLSLQQAFGKICFDLFDKTIIFNEIMRQKGDDQKKFREVLDKLSNGTFTINDWHFLNERNLMDTTKFTQIERNEFLNHATMLCAYNKDLTHYNITRIKALNNPIAIIKSQNSDKAVASVLATKAHGLPSQIMLAQECKVILTNNLWKEAGLTNGAKGIVKHIIFKDKIK</sequence>
<dbReference type="GO" id="GO:0006310">
    <property type="term" value="P:DNA recombination"/>
    <property type="evidence" value="ECO:0007669"/>
    <property type="project" value="UniProtKB-KW"/>
</dbReference>
<dbReference type="EMBL" id="CAXKWB010015370">
    <property type="protein sequence ID" value="CAL4113538.1"/>
    <property type="molecule type" value="Genomic_DNA"/>
</dbReference>